<dbReference type="EMBL" id="AP004658">
    <property type="protein sequence ID" value="BAC99619.1"/>
    <property type="molecule type" value="Genomic_DNA"/>
</dbReference>
<dbReference type="AlphaFoldDB" id="Q6Z9V6"/>
<reference evidence="4" key="4">
    <citation type="journal article" date="2008" name="Nucleic Acids Res.">
        <title>The rice annotation project database (RAP-DB): 2008 update.</title>
        <authorList>
            <consortium name="The rice annotation project (RAP)"/>
        </authorList>
    </citation>
    <scope>GENOME REANNOTATION</scope>
    <source>
        <strain evidence="4">cv. Nipponbare</strain>
    </source>
</reference>
<reference evidence="4" key="3">
    <citation type="journal article" date="2005" name="Nature">
        <title>The map-based sequence of the rice genome.</title>
        <authorList>
            <consortium name="International rice genome sequencing project (IRGSP)"/>
            <person name="Matsumoto T."/>
            <person name="Wu J."/>
            <person name="Kanamori H."/>
            <person name="Katayose Y."/>
            <person name="Fujisawa M."/>
            <person name="Namiki N."/>
            <person name="Mizuno H."/>
            <person name="Yamamoto K."/>
            <person name="Antonio B.A."/>
            <person name="Baba T."/>
            <person name="Sakata K."/>
            <person name="Nagamura Y."/>
            <person name="Aoki H."/>
            <person name="Arikawa K."/>
            <person name="Arita K."/>
            <person name="Bito T."/>
            <person name="Chiden Y."/>
            <person name="Fujitsuka N."/>
            <person name="Fukunaka R."/>
            <person name="Hamada M."/>
            <person name="Harada C."/>
            <person name="Hayashi A."/>
            <person name="Hijishita S."/>
            <person name="Honda M."/>
            <person name="Hosokawa S."/>
            <person name="Ichikawa Y."/>
            <person name="Idonuma A."/>
            <person name="Iijima M."/>
            <person name="Ikeda M."/>
            <person name="Ikeno M."/>
            <person name="Ito K."/>
            <person name="Ito S."/>
            <person name="Ito T."/>
            <person name="Ito Y."/>
            <person name="Ito Y."/>
            <person name="Iwabuchi A."/>
            <person name="Kamiya K."/>
            <person name="Karasawa W."/>
            <person name="Kurita K."/>
            <person name="Katagiri S."/>
            <person name="Kikuta A."/>
            <person name="Kobayashi H."/>
            <person name="Kobayashi N."/>
            <person name="Machita K."/>
            <person name="Maehara T."/>
            <person name="Masukawa M."/>
            <person name="Mizubayashi T."/>
            <person name="Mukai Y."/>
            <person name="Nagasaki H."/>
            <person name="Nagata Y."/>
            <person name="Naito S."/>
            <person name="Nakashima M."/>
            <person name="Nakama Y."/>
            <person name="Nakamichi Y."/>
            <person name="Nakamura M."/>
            <person name="Meguro A."/>
            <person name="Negishi M."/>
            <person name="Ohta I."/>
            <person name="Ohta T."/>
            <person name="Okamoto M."/>
            <person name="Ono N."/>
            <person name="Saji S."/>
            <person name="Sakaguchi M."/>
            <person name="Sakai K."/>
            <person name="Shibata M."/>
            <person name="Shimokawa T."/>
            <person name="Song J."/>
            <person name="Takazaki Y."/>
            <person name="Terasawa K."/>
            <person name="Tsugane M."/>
            <person name="Tsuji K."/>
            <person name="Ueda S."/>
            <person name="Waki K."/>
            <person name="Yamagata H."/>
            <person name="Yamamoto M."/>
            <person name="Yamamoto S."/>
            <person name="Yamane H."/>
            <person name="Yoshiki S."/>
            <person name="Yoshihara R."/>
            <person name="Yukawa K."/>
            <person name="Zhong H."/>
            <person name="Yano M."/>
            <person name="Yuan Q."/>
            <person name="Ouyang S."/>
            <person name="Liu J."/>
            <person name="Jones K.M."/>
            <person name="Gansberger K."/>
            <person name="Moffat K."/>
            <person name="Hill J."/>
            <person name="Bera J."/>
            <person name="Fadrosh D."/>
            <person name="Jin S."/>
            <person name="Johri S."/>
            <person name="Kim M."/>
            <person name="Overton L."/>
            <person name="Reardon M."/>
            <person name="Tsitrin T."/>
            <person name="Vuong H."/>
            <person name="Weaver B."/>
            <person name="Ciecko A."/>
            <person name="Tallon L."/>
            <person name="Jackson J."/>
            <person name="Pai G."/>
            <person name="Aken S.V."/>
            <person name="Utterback T."/>
            <person name="Reidmuller S."/>
            <person name="Feldblyum T."/>
            <person name="Hsiao J."/>
            <person name="Zismann V."/>
            <person name="Iobst S."/>
            <person name="de Vazeille A.R."/>
            <person name="Buell C.R."/>
            <person name="Ying K."/>
            <person name="Li Y."/>
            <person name="Lu T."/>
            <person name="Huang Y."/>
            <person name="Zhao Q."/>
            <person name="Feng Q."/>
            <person name="Zhang L."/>
            <person name="Zhu J."/>
            <person name="Weng Q."/>
            <person name="Mu J."/>
            <person name="Lu Y."/>
            <person name="Fan D."/>
            <person name="Liu Y."/>
            <person name="Guan J."/>
            <person name="Zhang Y."/>
            <person name="Yu S."/>
            <person name="Liu X."/>
            <person name="Zhang Y."/>
            <person name="Hong G."/>
            <person name="Han B."/>
            <person name="Choisne N."/>
            <person name="Demange N."/>
            <person name="Orjeda G."/>
            <person name="Samain S."/>
            <person name="Cattolico L."/>
            <person name="Pelletier E."/>
            <person name="Couloux A."/>
            <person name="Segurens B."/>
            <person name="Wincker P."/>
            <person name="D'Hont A."/>
            <person name="Scarpelli C."/>
            <person name="Weissenbach J."/>
            <person name="Salanoubat M."/>
            <person name="Quetier F."/>
            <person name="Yu Y."/>
            <person name="Kim H.R."/>
            <person name="Rambo T."/>
            <person name="Currie J."/>
            <person name="Collura K."/>
            <person name="Luo M."/>
            <person name="Yang T."/>
            <person name="Ammiraju J.S.S."/>
            <person name="Engler F."/>
            <person name="Soderlund C."/>
            <person name="Wing R.A."/>
            <person name="Palmer L.E."/>
            <person name="de la Bastide M."/>
            <person name="Spiegel L."/>
            <person name="Nascimento L."/>
            <person name="Zutavern T."/>
            <person name="O'Shaughnessy A."/>
            <person name="Dike S."/>
            <person name="Dedhia N."/>
            <person name="Preston R."/>
            <person name="Balija V."/>
            <person name="McCombie W.R."/>
            <person name="Chow T."/>
            <person name="Chen H."/>
            <person name="Chung M."/>
            <person name="Chen C."/>
            <person name="Shaw J."/>
            <person name="Wu H."/>
            <person name="Hsiao K."/>
            <person name="Chao Y."/>
            <person name="Chu M."/>
            <person name="Cheng C."/>
            <person name="Hour A."/>
            <person name="Lee P."/>
            <person name="Lin S."/>
            <person name="Lin Y."/>
            <person name="Liou J."/>
            <person name="Liu S."/>
            <person name="Hsing Y."/>
            <person name="Raghuvanshi S."/>
            <person name="Mohanty A."/>
            <person name="Bharti A.K."/>
            <person name="Gaur A."/>
            <person name="Gupta V."/>
            <person name="Kumar D."/>
            <person name="Ravi V."/>
            <person name="Vij S."/>
            <person name="Kapur A."/>
            <person name="Khurana P."/>
            <person name="Khurana P."/>
            <person name="Khurana J.P."/>
            <person name="Tyagi A.K."/>
            <person name="Gaikwad K."/>
            <person name="Singh A."/>
            <person name="Dalal V."/>
            <person name="Srivastava S."/>
            <person name="Dixit A."/>
            <person name="Pal A.K."/>
            <person name="Ghazi I.A."/>
            <person name="Yadav M."/>
            <person name="Pandit A."/>
            <person name="Bhargava A."/>
            <person name="Sureshbabu K."/>
            <person name="Batra K."/>
            <person name="Sharma T.R."/>
            <person name="Mohapatra T."/>
            <person name="Singh N.K."/>
            <person name="Messing J."/>
            <person name="Nelson A.B."/>
            <person name="Fuks G."/>
            <person name="Kavchok S."/>
            <person name="Keizer G."/>
            <person name="Linton E."/>
            <person name="Llaca V."/>
            <person name="Song R."/>
            <person name="Tanyolac B."/>
            <person name="Young S."/>
            <person name="Ho-Il K."/>
            <person name="Hahn J.H."/>
            <person name="Sangsakoo G."/>
            <person name="Vanavichit A."/>
            <person name="de Mattos Luiz.A.T."/>
            <person name="Zimmer P.D."/>
            <person name="Malone G."/>
            <person name="Dellagostin O."/>
            <person name="de Oliveira A.C."/>
            <person name="Bevan M."/>
            <person name="Bancroft I."/>
            <person name="Minx P."/>
            <person name="Cordum H."/>
            <person name="Wilson R."/>
            <person name="Cheng Z."/>
            <person name="Jin W."/>
            <person name="Jiang J."/>
            <person name="Leong S.A."/>
            <person name="Iwama H."/>
            <person name="Gojobori T."/>
            <person name="Itoh T."/>
            <person name="Niimura Y."/>
            <person name="Fujii Y."/>
            <person name="Habara T."/>
            <person name="Sakai H."/>
            <person name="Sato Y."/>
            <person name="Wilson G."/>
            <person name="Kumar K."/>
            <person name="McCouch S."/>
            <person name="Juretic N."/>
            <person name="Hoen D."/>
            <person name="Wright S."/>
            <person name="Bruskiewich R."/>
            <person name="Bureau T."/>
            <person name="Miyao A."/>
            <person name="Hirochika H."/>
            <person name="Nishikawa T."/>
            <person name="Kadowaki K."/>
            <person name="Sugiura M."/>
            <person name="Burr B."/>
            <person name="Sasaki T."/>
        </authorList>
    </citation>
    <scope>NUCLEOTIDE SEQUENCE [LARGE SCALE GENOMIC DNA]</scope>
    <source>
        <strain evidence="4">cv. Nipponbare</strain>
    </source>
</reference>
<proteinExistence type="predicted"/>
<organism evidence="2 4">
    <name type="scientific">Oryza sativa subsp. japonica</name>
    <name type="common">Rice</name>
    <dbReference type="NCBI Taxonomy" id="39947"/>
    <lineage>
        <taxon>Eukaryota</taxon>
        <taxon>Viridiplantae</taxon>
        <taxon>Streptophyta</taxon>
        <taxon>Embryophyta</taxon>
        <taxon>Tracheophyta</taxon>
        <taxon>Spermatophyta</taxon>
        <taxon>Magnoliopsida</taxon>
        <taxon>Liliopsida</taxon>
        <taxon>Poales</taxon>
        <taxon>Poaceae</taxon>
        <taxon>BOP clade</taxon>
        <taxon>Oryzoideae</taxon>
        <taxon>Oryzeae</taxon>
        <taxon>Oryzinae</taxon>
        <taxon>Oryza</taxon>
        <taxon>Oryza sativa</taxon>
    </lineage>
</organism>
<feature type="compositionally biased region" description="Basic residues" evidence="1">
    <location>
        <begin position="39"/>
        <end position="49"/>
    </location>
</feature>
<reference evidence="3" key="1">
    <citation type="submission" date="2002-01" db="EMBL/GenBank/DDBJ databases">
        <title>Oryza sativa nipponbare(GA3) genomic DNA, chromosome 8, PAC clone:P0042B03.</title>
        <authorList>
            <person name="Sasaki T."/>
            <person name="Matsumoto T."/>
            <person name="Yamamoto K."/>
        </authorList>
    </citation>
    <scope>NUCLEOTIDE SEQUENCE</scope>
</reference>
<dbReference type="Proteomes" id="UP000000763">
    <property type="component" value="Chromosome 8"/>
</dbReference>
<protein>
    <submittedName>
        <fullName evidence="2">Uncharacterized protein</fullName>
    </submittedName>
</protein>
<feature type="compositionally biased region" description="Basic residues" evidence="1">
    <location>
        <begin position="74"/>
        <end position="83"/>
    </location>
</feature>
<evidence type="ECO:0000256" key="1">
    <source>
        <dbReference type="SAM" id="MobiDB-lite"/>
    </source>
</evidence>
<feature type="region of interest" description="Disordered" evidence="1">
    <location>
        <begin position="39"/>
        <end position="92"/>
    </location>
</feature>
<gene>
    <name evidence="3" type="ORF">P0042B03.5</name>
    <name evidence="2" type="ORF">P0453D01.38</name>
</gene>
<evidence type="ECO:0000313" key="4">
    <source>
        <dbReference type="Proteomes" id="UP000000763"/>
    </source>
</evidence>
<accession>Q6Z9V6</accession>
<name>Q6Z9V6_ORYSJ</name>
<evidence type="ECO:0000313" key="2">
    <source>
        <dbReference type="EMBL" id="BAC98619.1"/>
    </source>
</evidence>
<sequence length="92" mass="10072">MYQKLNPQSPNLSAMPYTQIPKSMGRIGALAAVRCPAGRRRRALPHRQSRPPPCAAPLPAVGCEEERGGGGRGGGRRRRKGRRGKEEARSER</sequence>
<reference evidence="2" key="2">
    <citation type="submission" date="2002-01" db="EMBL/GenBank/DDBJ databases">
        <title>Oryza sativa nipponbare(GA3) genomic DNA, chromosome 8, PAC clone:P0453D01.</title>
        <authorList>
            <person name="Sasaki T."/>
            <person name="Matsumoto T."/>
            <person name="Yamamoto K."/>
        </authorList>
    </citation>
    <scope>NUCLEOTIDE SEQUENCE</scope>
</reference>
<dbReference type="EMBL" id="AP004691">
    <property type="protein sequence ID" value="BAC98619.1"/>
    <property type="molecule type" value="Genomic_DNA"/>
</dbReference>
<evidence type="ECO:0000313" key="3">
    <source>
        <dbReference type="EMBL" id="BAC99619.1"/>
    </source>
</evidence>